<dbReference type="Gene3D" id="2.130.10.130">
    <property type="entry name" value="Integrin alpha, N-terminal"/>
    <property type="match status" value="2"/>
</dbReference>
<name>A0ABU3K711_9BACT</name>
<dbReference type="SUPFAM" id="SSF69318">
    <property type="entry name" value="Integrin alpha N-terminal domain"/>
    <property type="match status" value="1"/>
</dbReference>
<evidence type="ECO:0000313" key="4">
    <source>
        <dbReference type="Proteomes" id="UP001250932"/>
    </source>
</evidence>
<dbReference type="Gene3D" id="2.30.30.100">
    <property type="match status" value="1"/>
</dbReference>
<dbReference type="RefSeq" id="WP_313832503.1">
    <property type="nucleotide sequence ID" value="NZ_JAQOUE010000001.1"/>
</dbReference>
<sequence length="501" mass="52425">MKHSLDQLRQRLRLTLWVSVALLVSGPAGAQNLVLTPVLPADVGKNPEALTVGDFNTDGWQDIATVNSGSDDVTMLFGNGNGTFRSGISFGVGRSPMFLTSGEFNQDGKLDLIVAETGSDGILVLFGKGNGFFEPPVFYPSGKGPTFVSVGDVDGDGDADVVATNSGRFGNYPPYSLSVMLNDGQGRLSAAKQYEVQDQHGLFPTGVSIADLDGDGLPELTVTWSQPSWRTPNGMVSVLKNQGQGDFVRSQDIEVGFTLSAVTQVDLDADGHLDLIAASLFTDSLKVLLQEAPGKYTKPANLDVGFSPMSLAFHDLNADGNWDLIASNRASNSASIFLGRGDGSFQSAGHFAVGATPTSVGVEDFNGDGLPDVVTTNGDSDDVSVLLSGKAMIPSINLSTDAVQFASTVLSSDESEKLLTVSNVGLGALKIYDVVLEGPDSQSFSIQDGACSGMTLATGNLCSLHIRFAGSESRPHHAQLTIWDNAPGGPRIVSLSGEVKG</sequence>
<reference evidence="3 4" key="1">
    <citation type="journal article" date="2023" name="ISME J.">
        <title>Cultivation and genomic characterization of novel and ubiquitous marine nitrite-oxidizing bacteria from the Nitrospirales.</title>
        <authorList>
            <person name="Mueller A.J."/>
            <person name="Daebeler A."/>
            <person name="Herbold C.W."/>
            <person name="Kirkegaard R.H."/>
            <person name="Daims H."/>
        </authorList>
    </citation>
    <scope>NUCLEOTIDE SEQUENCE [LARGE SCALE GENOMIC DNA]</scope>
    <source>
        <strain evidence="3 4">EB</strain>
    </source>
</reference>
<evidence type="ECO:0000256" key="1">
    <source>
        <dbReference type="ARBA" id="ARBA00022729"/>
    </source>
</evidence>
<dbReference type="InterPro" id="IPR013783">
    <property type="entry name" value="Ig-like_fold"/>
</dbReference>
<proteinExistence type="predicted"/>
<organism evidence="3 4">
    <name type="scientific">Candidatus Nitronereus thalassa</name>
    <dbReference type="NCBI Taxonomy" id="3020898"/>
    <lineage>
        <taxon>Bacteria</taxon>
        <taxon>Pseudomonadati</taxon>
        <taxon>Nitrospirota</taxon>
        <taxon>Nitrospiria</taxon>
        <taxon>Nitrospirales</taxon>
        <taxon>Nitrospiraceae</taxon>
        <taxon>Candidatus Nitronereus</taxon>
    </lineage>
</organism>
<accession>A0ABU3K711</accession>
<keyword evidence="4" id="KW-1185">Reference proteome</keyword>
<feature type="chain" id="PRO_5047494538" evidence="2">
    <location>
        <begin position="31"/>
        <end position="501"/>
    </location>
</feature>
<comment type="caution">
    <text evidence="3">The sequence shown here is derived from an EMBL/GenBank/DDBJ whole genome shotgun (WGS) entry which is preliminary data.</text>
</comment>
<dbReference type="InterPro" id="IPR013517">
    <property type="entry name" value="FG-GAP"/>
</dbReference>
<protein>
    <submittedName>
        <fullName evidence="3">FG-GAP-like repeat-containing protein</fullName>
    </submittedName>
</protein>
<dbReference type="Gene3D" id="2.60.40.10">
    <property type="entry name" value="Immunoglobulins"/>
    <property type="match status" value="1"/>
</dbReference>
<keyword evidence="1 2" id="KW-0732">Signal</keyword>
<evidence type="ECO:0000313" key="3">
    <source>
        <dbReference type="EMBL" id="MDT7042140.1"/>
    </source>
</evidence>
<dbReference type="Pfam" id="PF13517">
    <property type="entry name" value="FG-GAP_3"/>
    <property type="match status" value="2"/>
</dbReference>
<dbReference type="Proteomes" id="UP001250932">
    <property type="component" value="Unassembled WGS sequence"/>
</dbReference>
<dbReference type="PANTHER" id="PTHR46580">
    <property type="entry name" value="SENSOR KINASE-RELATED"/>
    <property type="match status" value="1"/>
</dbReference>
<dbReference type="EMBL" id="JAQOUE010000001">
    <property type="protein sequence ID" value="MDT7042140.1"/>
    <property type="molecule type" value="Genomic_DNA"/>
</dbReference>
<dbReference type="NCBIfam" id="NF012200">
    <property type="entry name" value="choice_anch_D"/>
    <property type="match status" value="1"/>
</dbReference>
<evidence type="ECO:0000256" key="2">
    <source>
        <dbReference type="SAM" id="SignalP"/>
    </source>
</evidence>
<gene>
    <name evidence="3" type="ORF">PPG34_07225</name>
</gene>
<dbReference type="PANTHER" id="PTHR46580:SF4">
    <property type="entry name" value="ATP_GTP-BINDING PROTEIN"/>
    <property type="match status" value="1"/>
</dbReference>
<feature type="signal peptide" evidence="2">
    <location>
        <begin position="1"/>
        <end position="30"/>
    </location>
</feature>
<dbReference type="InterPro" id="IPR028994">
    <property type="entry name" value="Integrin_alpha_N"/>
</dbReference>